<name>A0A0M9A9B9_9HYME</name>
<dbReference type="Pfam" id="PF00001">
    <property type="entry name" value="7tm_1"/>
    <property type="match status" value="1"/>
</dbReference>
<gene>
    <name evidence="13" type="ORF">WN51_10327</name>
</gene>
<keyword evidence="5 11" id="KW-1133">Transmembrane helix</keyword>
<keyword evidence="8 10" id="KW-0675">Receptor</keyword>
<dbReference type="GO" id="GO:0005886">
    <property type="term" value="C:plasma membrane"/>
    <property type="evidence" value="ECO:0007669"/>
    <property type="project" value="UniProtKB-SubCell"/>
</dbReference>
<comment type="subcellular location">
    <subcellularLocation>
        <location evidence="1">Cell membrane</location>
        <topology evidence="1">Multi-pass membrane protein</topology>
    </subcellularLocation>
</comment>
<evidence type="ECO:0000256" key="5">
    <source>
        <dbReference type="ARBA" id="ARBA00022989"/>
    </source>
</evidence>
<dbReference type="GO" id="GO:0043410">
    <property type="term" value="P:positive regulation of MAPK cascade"/>
    <property type="evidence" value="ECO:0007669"/>
    <property type="project" value="TreeGrafter"/>
</dbReference>
<feature type="transmembrane region" description="Helical" evidence="11">
    <location>
        <begin position="43"/>
        <end position="71"/>
    </location>
</feature>
<dbReference type="GO" id="GO:0071880">
    <property type="term" value="P:adenylate cyclase-activating adrenergic receptor signaling pathway"/>
    <property type="evidence" value="ECO:0007669"/>
    <property type="project" value="TreeGrafter"/>
</dbReference>
<dbReference type="PROSITE" id="PS00237">
    <property type="entry name" value="G_PROTEIN_RECEP_F1_1"/>
    <property type="match status" value="1"/>
</dbReference>
<organism evidence="13 14">
    <name type="scientific">Melipona quadrifasciata</name>
    <dbReference type="NCBI Taxonomy" id="166423"/>
    <lineage>
        <taxon>Eukaryota</taxon>
        <taxon>Metazoa</taxon>
        <taxon>Ecdysozoa</taxon>
        <taxon>Arthropoda</taxon>
        <taxon>Hexapoda</taxon>
        <taxon>Insecta</taxon>
        <taxon>Pterygota</taxon>
        <taxon>Neoptera</taxon>
        <taxon>Endopterygota</taxon>
        <taxon>Hymenoptera</taxon>
        <taxon>Apocrita</taxon>
        <taxon>Aculeata</taxon>
        <taxon>Apoidea</taxon>
        <taxon>Anthophila</taxon>
        <taxon>Apidae</taxon>
        <taxon>Melipona</taxon>
    </lineage>
</organism>
<dbReference type="PANTHER" id="PTHR24248">
    <property type="entry name" value="ADRENERGIC RECEPTOR-RELATED G-PROTEIN COUPLED RECEPTOR"/>
    <property type="match status" value="1"/>
</dbReference>
<feature type="transmembrane region" description="Helical" evidence="11">
    <location>
        <begin position="210"/>
        <end position="234"/>
    </location>
</feature>
<dbReference type="InterPro" id="IPR000276">
    <property type="entry name" value="GPCR_Rhodpsn"/>
</dbReference>
<dbReference type="PRINTS" id="PR00237">
    <property type="entry name" value="GPCRRHODOPSN"/>
</dbReference>
<feature type="domain" description="G-protein coupled receptors family 1 profile" evidence="12">
    <location>
        <begin position="63"/>
        <end position="243"/>
    </location>
</feature>
<keyword evidence="4 10" id="KW-0812">Transmembrane</keyword>
<sequence length="578" mass="66111">MEEELTNATDLPNLSNVLIDTGQSNRSADVPYEHYGNYELEHVLLLIVKATVMGFIILCALFGNLLVIVSVMRHRKLRVITNYFVVSLALADMLVAIFAMTFNASVELSGRWLFGYFMCDVWNSLDVFFSTVSILHLCCISVDRYYAIVQPLDYPLIMTNLRLSTMLSVVWCSPTVMSFLPIFAGWYTTEKHLEYRRNYPDVCVFQVNKLYAVISSSVSFWVPGIIMIAMYYKIYREADRQERMLYRSDGCEANRVKGNGSCEGCCGRNFGFLSGDWLAPLQQFRVPFAASAEQSRKGRRREENEREQRMEKAELLRNAEFSLSEYFLNMDREISCGMFSTETSILESIVEFKKLILKISHKYIEKSVETTASINCEISPLFRASIENRYELNLQNLPLGNTERYSSLKITGNAVLIPFEVNHLTLENGQNNQFGIFHSPKITFYQIRSIVILETKINKITRLKYPTMIRISNLRLQMMRFSSRSDSCLDSYYHHQWGSDSLPQLVIVTTRAKAGLITHPSGVPLAKVSKFYNLPGFNFEIFADNGNYIITESDFSGDNSENWASSGATLMQRKLAIG</sequence>
<comment type="similarity">
    <text evidence="2 10">Belongs to the G-protein coupled receptor 1 family.</text>
</comment>
<evidence type="ECO:0000256" key="11">
    <source>
        <dbReference type="SAM" id="Phobius"/>
    </source>
</evidence>
<evidence type="ECO:0000256" key="7">
    <source>
        <dbReference type="ARBA" id="ARBA00023136"/>
    </source>
</evidence>
<dbReference type="Proteomes" id="UP000053105">
    <property type="component" value="Unassembled WGS sequence"/>
</dbReference>
<evidence type="ECO:0000259" key="12">
    <source>
        <dbReference type="PROSITE" id="PS50262"/>
    </source>
</evidence>
<feature type="transmembrane region" description="Helical" evidence="11">
    <location>
        <begin position="163"/>
        <end position="187"/>
    </location>
</feature>
<accession>A0A0M9A9B9</accession>
<evidence type="ECO:0000256" key="10">
    <source>
        <dbReference type="RuleBase" id="RU000688"/>
    </source>
</evidence>
<evidence type="ECO:0000313" key="13">
    <source>
        <dbReference type="EMBL" id="KOX78519.1"/>
    </source>
</evidence>
<dbReference type="SUPFAM" id="SSF81321">
    <property type="entry name" value="Family A G protein-coupled receptor-like"/>
    <property type="match status" value="1"/>
</dbReference>
<proteinExistence type="inferred from homology"/>
<evidence type="ECO:0000256" key="6">
    <source>
        <dbReference type="ARBA" id="ARBA00023040"/>
    </source>
</evidence>
<evidence type="ECO:0000256" key="4">
    <source>
        <dbReference type="ARBA" id="ARBA00022692"/>
    </source>
</evidence>
<keyword evidence="3" id="KW-1003">Cell membrane</keyword>
<reference evidence="13 14" key="1">
    <citation type="submission" date="2015-07" db="EMBL/GenBank/DDBJ databases">
        <title>The genome of Melipona quadrifasciata.</title>
        <authorList>
            <person name="Pan H."/>
            <person name="Kapheim K."/>
        </authorList>
    </citation>
    <scope>NUCLEOTIDE SEQUENCE [LARGE SCALE GENOMIC DNA]</scope>
    <source>
        <strain evidence="13">0111107301</strain>
        <tissue evidence="13">Whole body</tissue>
    </source>
</reference>
<dbReference type="AlphaFoldDB" id="A0A0M9A9B9"/>
<protein>
    <submittedName>
        <fullName evidence="13">Octopamine receptor beta-1R</fullName>
    </submittedName>
</protein>
<dbReference type="EMBL" id="KQ435721">
    <property type="protein sequence ID" value="KOX78519.1"/>
    <property type="molecule type" value="Genomic_DNA"/>
</dbReference>
<dbReference type="PROSITE" id="PS50262">
    <property type="entry name" value="G_PROTEIN_RECEP_F1_2"/>
    <property type="match status" value="1"/>
</dbReference>
<dbReference type="OrthoDB" id="5957871at2759"/>
<keyword evidence="6 10" id="KW-0297">G-protein coupled receptor</keyword>
<evidence type="ECO:0000313" key="14">
    <source>
        <dbReference type="Proteomes" id="UP000053105"/>
    </source>
</evidence>
<keyword evidence="14" id="KW-1185">Reference proteome</keyword>
<evidence type="ECO:0000256" key="8">
    <source>
        <dbReference type="ARBA" id="ARBA00023170"/>
    </source>
</evidence>
<evidence type="ECO:0000256" key="1">
    <source>
        <dbReference type="ARBA" id="ARBA00004651"/>
    </source>
</evidence>
<dbReference type="PANTHER" id="PTHR24248:SF134">
    <property type="entry name" value="OCTOPAMINE RECEPTOR BETA-1R"/>
    <property type="match status" value="1"/>
</dbReference>
<dbReference type="GO" id="GO:0004989">
    <property type="term" value="F:octopamine receptor activity"/>
    <property type="evidence" value="ECO:0007669"/>
    <property type="project" value="TreeGrafter"/>
</dbReference>
<dbReference type="STRING" id="166423.A0A0M9A9B9"/>
<feature type="transmembrane region" description="Helical" evidence="11">
    <location>
        <begin position="83"/>
        <end position="102"/>
    </location>
</feature>
<dbReference type="Gene3D" id="1.20.1070.10">
    <property type="entry name" value="Rhodopsin 7-helix transmembrane proteins"/>
    <property type="match status" value="1"/>
</dbReference>
<evidence type="ECO:0000256" key="9">
    <source>
        <dbReference type="ARBA" id="ARBA00023224"/>
    </source>
</evidence>
<keyword evidence="7 11" id="KW-0472">Membrane</keyword>
<evidence type="ECO:0000256" key="3">
    <source>
        <dbReference type="ARBA" id="ARBA00022475"/>
    </source>
</evidence>
<keyword evidence="9 10" id="KW-0807">Transducer</keyword>
<dbReference type="InterPro" id="IPR017452">
    <property type="entry name" value="GPCR_Rhodpsn_7TM"/>
</dbReference>
<evidence type="ECO:0000256" key="2">
    <source>
        <dbReference type="ARBA" id="ARBA00010663"/>
    </source>
</evidence>